<dbReference type="Proteomes" id="UP001209878">
    <property type="component" value="Unassembled WGS sequence"/>
</dbReference>
<feature type="DNA-binding region" description="Homeobox" evidence="2">
    <location>
        <begin position="3"/>
        <end position="29"/>
    </location>
</feature>
<keyword evidence="2 3" id="KW-0539">Nucleus</keyword>
<dbReference type="InterPro" id="IPR009057">
    <property type="entry name" value="Homeodomain-like_sf"/>
</dbReference>
<evidence type="ECO:0000313" key="6">
    <source>
        <dbReference type="EMBL" id="KAK2186279.1"/>
    </source>
</evidence>
<evidence type="ECO:0000256" key="2">
    <source>
        <dbReference type="PROSITE-ProRule" id="PRU00108"/>
    </source>
</evidence>
<evidence type="ECO:0000256" key="3">
    <source>
        <dbReference type="RuleBase" id="RU000682"/>
    </source>
</evidence>
<evidence type="ECO:0000313" key="7">
    <source>
        <dbReference type="Proteomes" id="UP001209878"/>
    </source>
</evidence>
<evidence type="ECO:0000256" key="1">
    <source>
        <dbReference type="ARBA" id="ARBA00004123"/>
    </source>
</evidence>
<feature type="compositionally biased region" description="Basic and acidic residues" evidence="4">
    <location>
        <begin position="161"/>
        <end position="171"/>
    </location>
</feature>
<dbReference type="GO" id="GO:0005634">
    <property type="term" value="C:nucleus"/>
    <property type="evidence" value="ECO:0007669"/>
    <property type="project" value="UniProtKB-SubCell"/>
</dbReference>
<sequence length="196" mass="21168">MTRLHPKRTQTAQVKIWFQNRRTKWKKQENISNSEASEHKIGGDKYVTSPRPPSMSGARVTPPKPGAPTTQPIADDINRTMKDTTSSGTHEAGATRTSHVGVPSPPAVTEVTTAPAQHMHRYSQRSSGENITHDVSVSIAMPRLSTPSPLGGADGVCSHDTSSRCARDAMDNGRYNGEAMHTQFDGDGVSSFSDSK</sequence>
<evidence type="ECO:0000256" key="4">
    <source>
        <dbReference type="SAM" id="MobiDB-lite"/>
    </source>
</evidence>
<dbReference type="SUPFAM" id="SSF46689">
    <property type="entry name" value="Homeodomain-like"/>
    <property type="match status" value="1"/>
</dbReference>
<feature type="region of interest" description="Disordered" evidence="4">
    <location>
        <begin position="24"/>
        <end position="196"/>
    </location>
</feature>
<dbReference type="CDD" id="cd00086">
    <property type="entry name" value="homeodomain"/>
    <property type="match status" value="1"/>
</dbReference>
<comment type="subcellular location">
    <subcellularLocation>
        <location evidence="1 2 3">Nucleus</location>
    </subcellularLocation>
</comment>
<proteinExistence type="predicted"/>
<feature type="domain" description="Homeobox" evidence="5">
    <location>
        <begin position="1"/>
        <end position="28"/>
    </location>
</feature>
<gene>
    <name evidence="6" type="ORF">NP493_208g01037</name>
</gene>
<comment type="caution">
    <text evidence="6">The sequence shown here is derived from an EMBL/GenBank/DDBJ whole genome shotgun (WGS) entry which is preliminary data.</text>
</comment>
<dbReference type="EMBL" id="JAODUO010000206">
    <property type="protein sequence ID" value="KAK2186279.1"/>
    <property type="molecule type" value="Genomic_DNA"/>
</dbReference>
<evidence type="ECO:0000259" key="5">
    <source>
        <dbReference type="PROSITE" id="PS50071"/>
    </source>
</evidence>
<keyword evidence="2 3" id="KW-0371">Homeobox</keyword>
<feature type="compositionally biased region" description="Polar residues" evidence="4">
    <location>
        <begin position="124"/>
        <end position="135"/>
    </location>
</feature>
<keyword evidence="2 3" id="KW-0238">DNA-binding</keyword>
<dbReference type="Pfam" id="PF00046">
    <property type="entry name" value="Homeodomain"/>
    <property type="match status" value="1"/>
</dbReference>
<dbReference type="PANTHER" id="PTHR24333:SF5">
    <property type="entry name" value="VENT HOMEOBOX"/>
    <property type="match status" value="1"/>
</dbReference>
<accession>A0AAD9P1F2</accession>
<dbReference type="Gene3D" id="1.10.10.60">
    <property type="entry name" value="Homeodomain-like"/>
    <property type="match status" value="1"/>
</dbReference>
<dbReference type="InterPro" id="IPR050848">
    <property type="entry name" value="Homeobox_TF"/>
</dbReference>
<dbReference type="AlphaFoldDB" id="A0AAD9P1F2"/>
<dbReference type="GO" id="GO:0003677">
    <property type="term" value="F:DNA binding"/>
    <property type="evidence" value="ECO:0007669"/>
    <property type="project" value="UniProtKB-UniRule"/>
</dbReference>
<dbReference type="PROSITE" id="PS50071">
    <property type="entry name" value="HOMEOBOX_2"/>
    <property type="match status" value="1"/>
</dbReference>
<dbReference type="InterPro" id="IPR001356">
    <property type="entry name" value="HD"/>
</dbReference>
<organism evidence="6 7">
    <name type="scientific">Ridgeia piscesae</name>
    <name type="common">Tubeworm</name>
    <dbReference type="NCBI Taxonomy" id="27915"/>
    <lineage>
        <taxon>Eukaryota</taxon>
        <taxon>Metazoa</taxon>
        <taxon>Spiralia</taxon>
        <taxon>Lophotrochozoa</taxon>
        <taxon>Annelida</taxon>
        <taxon>Polychaeta</taxon>
        <taxon>Sedentaria</taxon>
        <taxon>Canalipalpata</taxon>
        <taxon>Sabellida</taxon>
        <taxon>Siboglinidae</taxon>
        <taxon>Ridgeia</taxon>
    </lineage>
</organism>
<feature type="compositionally biased region" description="Low complexity" evidence="4">
    <location>
        <begin position="185"/>
        <end position="196"/>
    </location>
</feature>
<name>A0AAD9P1F2_RIDPI</name>
<reference evidence="6" key="1">
    <citation type="journal article" date="2023" name="Mol. Biol. Evol.">
        <title>Third-Generation Sequencing Reveals the Adaptive Role of the Epigenome in Three Deep-Sea Polychaetes.</title>
        <authorList>
            <person name="Perez M."/>
            <person name="Aroh O."/>
            <person name="Sun Y."/>
            <person name="Lan Y."/>
            <person name="Juniper S.K."/>
            <person name="Young C.R."/>
            <person name="Angers B."/>
            <person name="Qian P.Y."/>
        </authorList>
    </citation>
    <scope>NUCLEOTIDE SEQUENCE</scope>
    <source>
        <strain evidence="6">R07B-5</strain>
    </source>
</reference>
<dbReference type="PANTHER" id="PTHR24333">
    <property type="entry name" value="HOMEO BOX HB9 LIKE A-RELATED"/>
    <property type="match status" value="1"/>
</dbReference>
<keyword evidence="7" id="KW-1185">Reference proteome</keyword>
<protein>
    <recommendedName>
        <fullName evidence="5">Homeobox domain-containing protein</fullName>
    </recommendedName>
</protein>